<protein>
    <submittedName>
        <fullName evidence="6">Aminopeptidase P family protein</fullName>
    </submittedName>
</protein>
<feature type="domain" description="Creatinase N-terminal" evidence="5">
    <location>
        <begin position="5"/>
        <end position="127"/>
    </location>
</feature>
<evidence type="ECO:0000313" key="7">
    <source>
        <dbReference type="Proteomes" id="UP000433181"/>
    </source>
</evidence>
<dbReference type="InterPro" id="IPR000994">
    <property type="entry name" value="Pept_M24"/>
</dbReference>
<evidence type="ECO:0000256" key="1">
    <source>
        <dbReference type="ARBA" id="ARBA00022723"/>
    </source>
</evidence>
<evidence type="ECO:0000256" key="2">
    <source>
        <dbReference type="ARBA" id="ARBA00022801"/>
    </source>
</evidence>
<evidence type="ECO:0000259" key="4">
    <source>
        <dbReference type="Pfam" id="PF00557"/>
    </source>
</evidence>
<evidence type="ECO:0000256" key="3">
    <source>
        <dbReference type="RuleBase" id="RU000590"/>
    </source>
</evidence>
<dbReference type="GeneID" id="96779070"/>
<dbReference type="GO" id="GO:0046872">
    <property type="term" value="F:metal ion binding"/>
    <property type="evidence" value="ECO:0007669"/>
    <property type="project" value="UniProtKB-KW"/>
</dbReference>
<dbReference type="Pfam" id="PF01321">
    <property type="entry name" value="Creatinase_N"/>
    <property type="match status" value="1"/>
</dbReference>
<dbReference type="SUPFAM" id="SSF53092">
    <property type="entry name" value="Creatinase/prolidase N-terminal domain"/>
    <property type="match status" value="1"/>
</dbReference>
<evidence type="ECO:0000313" key="6">
    <source>
        <dbReference type="EMBL" id="MSU09136.1"/>
    </source>
</evidence>
<keyword evidence="6" id="KW-0031">Aminopeptidase</keyword>
<keyword evidence="6" id="KW-0645">Protease</keyword>
<dbReference type="Gene3D" id="3.90.230.10">
    <property type="entry name" value="Creatinase/methionine aminopeptidase superfamily"/>
    <property type="match status" value="1"/>
</dbReference>
<comment type="caution">
    <text evidence="6">The sequence shown here is derived from an EMBL/GenBank/DDBJ whole genome shotgun (WGS) entry which is preliminary data.</text>
</comment>
<dbReference type="CDD" id="cd01092">
    <property type="entry name" value="APP-like"/>
    <property type="match status" value="1"/>
</dbReference>
<dbReference type="SUPFAM" id="SSF55920">
    <property type="entry name" value="Creatinase/aminopeptidase"/>
    <property type="match status" value="1"/>
</dbReference>
<dbReference type="InterPro" id="IPR036005">
    <property type="entry name" value="Creatinase/aminopeptidase-like"/>
</dbReference>
<name>A0A6I2UKB1_9FIRM</name>
<keyword evidence="1 3" id="KW-0479">Metal-binding</keyword>
<dbReference type="Pfam" id="PF00557">
    <property type="entry name" value="Peptidase_M24"/>
    <property type="match status" value="1"/>
</dbReference>
<dbReference type="InterPro" id="IPR050659">
    <property type="entry name" value="Peptidase_M24B"/>
</dbReference>
<dbReference type="Gene3D" id="3.40.350.10">
    <property type="entry name" value="Creatinase/prolidase N-terminal domain"/>
    <property type="match status" value="1"/>
</dbReference>
<dbReference type="Proteomes" id="UP000433181">
    <property type="component" value="Unassembled WGS sequence"/>
</dbReference>
<sequence>MYKDRLIGLREYLREQELDGVVVSKLENLHYFSGFTGDDSMLVIGMNTAQLVTDFRYVEQAAREAPDFKVKKQEKGLLKRVAEVINEDGLSRVGFEGGSLCYDWHRKIAGQLHDVDFTHSVSLDSLRQVKSQEELACIRRAMEIGDEAFEYILTYIRPGISELDVAAALENCMRQKGSQRPSFDTIVASGKRGSLPHGTATEKLINVGEFVTMDYGAVYKGYHSDMTRTVCMGRADEKQRHVYSTVLKAQELGVSLVQPGASGKEVDRLVRQQIAEAGYGRYFGHGLGHSVGLEIHEEPRLSPSSTCEALAENMLVTVEPGIYIPDWGGVRIEDTVVVKEGGCEILTHSPKELIELGV</sequence>
<feature type="domain" description="Peptidase M24" evidence="4">
    <location>
        <begin position="136"/>
        <end position="340"/>
    </location>
</feature>
<dbReference type="InterPro" id="IPR001131">
    <property type="entry name" value="Peptidase_M24B_aminopep-P_CS"/>
</dbReference>
<dbReference type="AlphaFoldDB" id="A0A6I2UKB1"/>
<dbReference type="GO" id="GO:0004177">
    <property type="term" value="F:aminopeptidase activity"/>
    <property type="evidence" value="ECO:0007669"/>
    <property type="project" value="UniProtKB-KW"/>
</dbReference>
<dbReference type="InterPro" id="IPR029149">
    <property type="entry name" value="Creatin/AminoP/Spt16_N"/>
</dbReference>
<dbReference type="RefSeq" id="WP_154407301.1">
    <property type="nucleotide sequence ID" value="NZ_JBGVKK010000064.1"/>
</dbReference>
<comment type="similarity">
    <text evidence="3">Belongs to the peptidase M24B family.</text>
</comment>
<accession>A0A6I2UKB1</accession>
<proteinExistence type="inferred from homology"/>
<dbReference type="PANTHER" id="PTHR46112:SF3">
    <property type="entry name" value="AMINOPEPTIDASE YPDF"/>
    <property type="match status" value="1"/>
</dbReference>
<keyword evidence="2" id="KW-0378">Hydrolase</keyword>
<dbReference type="InterPro" id="IPR000587">
    <property type="entry name" value="Creatinase_N"/>
</dbReference>
<evidence type="ECO:0000259" key="5">
    <source>
        <dbReference type="Pfam" id="PF01321"/>
    </source>
</evidence>
<organism evidence="6 7">
    <name type="scientific">Anaerovibrio slackiae</name>
    <dbReference type="NCBI Taxonomy" id="2652309"/>
    <lineage>
        <taxon>Bacteria</taxon>
        <taxon>Bacillati</taxon>
        <taxon>Bacillota</taxon>
        <taxon>Negativicutes</taxon>
        <taxon>Selenomonadales</taxon>
        <taxon>Selenomonadaceae</taxon>
        <taxon>Anaerovibrio</taxon>
    </lineage>
</organism>
<dbReference type="PROSITE" id="PS00491">
    <property type="entry name" value="PROLINE_PEPTIDASE"/>
    <property type="match status" value="1"/>
</dbReference>
<reference evidence="6 7" key="1">
    <citation type="submission" date="2019-08" db="EMBL/GenBank/DDBJ databases">
        <title>In-depth cultivation of the pig gut microbiome towards novel bacterial diversity and tailored functional studies.</title>
        <authorList>
            <person name="Wylensek D."/>
            <person name="Hitch T.C.A."/>
            <person name="Clavel T."/>
        </authorList>
    </citation>
    <scope>NUCLEOTIDE SEQUENCE [LARGE SCALE GENOMIC DNA]</scope>
    <source>
        <strain evidence="6 7">WCA-693-APC-5D-A</strain>
    </source>
</reference>
<dbReference type="EMBL" id="VUNR01000017">
    <property type="protein sequence ID" value="MSU09136.1"/>
    <property type="molecule type" value="Genomic_DNA"/>
</dbReference>
<keyword evidence="7" id="KW-1185">Reference proteome</keyword>
<gene>
    <name evidence="6" type="ORF">FYJ84_09080</name>
</gene>
<dbReference type="PANTHER" id="PTHR46112">
    <property type="entry name" value="AMINOPEPTIDASE"/>
    <property type="match status" value="1"/>
</dbReference>